<keyword evidence="4" id="KW-1185">Reference proteome</keyword>
<evidence type="ECO:0000259" key="2">
    <source>
        <dbReference type="Pfam" id="PF07985"/>
    </source>
</evidence>
<reference evidence="3 4" key="1">
    <citation type="submission" date="2022-05" db="EMBL/GenBank/DDBJ databases">
        <authorList>
            <consortium name="Genoscope - CEA"/>
            <person name="William W."/>
        </authorList>
    </citation>
    <scope>NUCLEOTIDE SEQUENCE [LARGE SCALE GENOMIC DNA]</scope>
</reference>
<dbReference type="PANTHER" id="PTHR28626">
    <property type="entry name" value="SRR1-LIKE PROTEIN"/>
    <property type="match status" value="1"/>
</dbReference>
<dbReference type="EMBL" id="CALNXK010000023">
    <property type="protein sequence ID" value="CAH3110746.1"/>
    <property type="molecule type" value="Genomic_DNA"/>
</dbReference>
<protein>
    <recommendedName>
        <fullName evidence="2">SRR1-like domain-containing protein</fullName>
    </recommendedName>
</protein>
<organism evidence="3 4">
    <name type="scientific">Porites lobata</name>
    <dbReference type="NCBI Taxonomy" id="104759"/>
    <lineage>
        <taxon>Eukaryota</taxon>
        <taxon>Metazoa</taxon>
        <taxon>Cnidaria</taxon>
        <taxon>Anthozoa</taxon>
        <taxon>Hexacorallia</taxon>
        <taxon>Scleractinia</taxon>
        <taxon>Fungiina</taxon>
        <taxon>Poritidae</taxon>
        <taxon>Porites</taxon>
    </lineage>
</organism>
<dbReference type="InterPro" id="IPR040044">
    <property type="entry name" value="SRR1L"/>
</dbReference>
<evidence type="ECO:0000313" key="4">
    <source>
        <dbReference type="Proteomes" id="UP001159405"/>
    </source>
</evidence>
<comment type="similarity">
    <text evidence="1">Belongs to the SRR1 family.</text>
</comment>
<feature type="domain" description="SRR1-like" evidence="2">
    <location>
        <begin position="91"/>
        <end position="251"/>
    </location>
</feature>
<evidence type="ECO:0000256" key="1">
    <source>
        <dbReference type="ARBA" id="ARBA00009856"/>
    </source>
</evidence>
<dbReference type="PANTHER" id="PTHR28626:SF3">
    <property type="entry name" value="SRR1-LIKE PROTEIN"/>
    <property type="match status" value="1"/>
</dbReference>
<evidence type="ECO:0000313" key="3">
    <source>
        <dbReference type="EMBL" id="CAH3110746.1"/>
    </source>
</evidence>
<dbReference type="InterPro" id="IPR012942">
    <property type="entry name" value="SRR1-like"/>
</dbReference>
<sequence length="288" mass="33186">MVDADGFQVVKKRKGYKNKFCQDNHRTSTKTWSKLSSSDIVHFDVSELKSKIDKCRHEKVSFFHYTFDNCCARKNAISKEECGSKISAVIQEEPIADIVCYGIGKITTCPIARYQFALLLLLKEQLQIAGLCYIYEPHFSEDDKMIVEKLGCHLIEHNEEGKRKVERLTLFFMLHCGKPLYNSVLWANWGPRLSNVIILGNRFSSYQERIPSRQLRSEASFIYNILPYVKETPVPNTFHHSDIFNDSAIHWFPRDILGTVPDAVWDDNEEPTYASNDPEIVTHTVLSS</sequence>
<gene>
    <name evidence="3" type="ORF">PLOB_00019674</name>
</gene>
<dbReference type="Proteomes" id="UP001159405">
    <property type="component" value="Unassembled WGS sequence"/>
</dbReference>
<proteinExistence type="inferred from homology"/>
<name>A0ABN8NN95_9CNID</name>
<accession>A0ABN8NN95</accession>
<comment type="caution">
    <text evidence="3">The sequence shown here is derived from an EMBL/GenBank/DDBJ whole genome shotgun (WGS) entry which is preliminary data.</text>
</comment>
<dbReference type="Pfam" id="PF07985">
    <property type="entry name" value="SRR1"/>
    <property type="match status" value="1"/>
</dbReference>